<dbReference type="Proteomes" id="UP001341840">
    <property type="component" value="Unassembled WGS sequence"/>
</dbReference>
<evidence type="ECO:0000256" key="1">
    <source>
        <dbReference type="SAM" id="Coils"/>
    </source>
</evidence>
<protein>
    <submittedName>
        <fullName evidence="2">Uncharacterized protein</fullName>
    </submittedName>
</protein>
<evidence type="ECO:0000313" key="2">
    <source>
        <dbReference type="EMBL" id="MED6151526.1"/>
    </source>
</evidence>
<organism evidence="2 3">
    <name type="scientific">Stylosanthes scabra</name>
    <dbReference type="NCBI Taxonomy" id="79078"/>
    <lineage>
        <taxon>Eukaryota</taxon>
        <taxon>Viridiplantae</taxon>
        <taxon>Streptophyta</taxon>
        <taxon>Embryophyta</taxon>
        <taxon>Tracheophyta</taxon>
        <taxon>Spermatophyta</taxon>
        <taxon>Magnoliopsida</taxon>
        <taxon>eudicotyledons</taxon>
        <taxon>Gunneridae</taxon>
        <taxon>Pentapetalae</taxon>
        <taxon>rosids</taxon>
        <taxon>fabids</taxon>
        <taxon>Fabales</taxon>
        <taxon>Fabaceae</taxon>
        <taxon>Papilionoideae</taxon>
        <taxon>50 kb inversion clade</taxon>
        <taxon>dalbergioids sensu lato</taxon>
        <taxon>Dalbergieae</taxon>
        <taxon>Pterocarpus clade</taxon>
        <taxon>Stylosanthes</taxon>
    </lineage>
</organism>
<keyword evidence="3" id="KW-1185">Reference proteome</keyword>
<keyword evidence="1" id="KW-0175">Coiled coil</keyword>
<feature type="coiled-coil region" evidence="1">
    <location>
        <begin position="60"/>
        <end position="108"/>
    </location>
</feature>
<comment type="caution">
    <text evidence="2">The sequence shown here is derived from an EMBL/GenBank/DDBJ whole genome shotgun (WGS) entry which is preliminary data.</text>
</comment>
<feature type="coiled-coil region" evidence="1">
    <location>
        <begin position="5"/>
        <end position="32"/>
    </location>
</feature>
<dbReference type="EMBL" id="JASCZI010091937">
    <property type="protein sequence ID" value="MED6151526.1"/>
    <property type="molecule type" value="Genomic_DNA"/>
</dbReference>
<reference evidence="2 3" key="1">
    <citation type="journal article" date="2023" name="Plants (Basel)">
        <title>Bridging the Gap: Combining Genomics and Transcriptomics Approaches to Understand Stylosanthes scabra, an Orphan Legume from the Brazilian Caatinga.</title>
        <authorList>
            <person name="Ferreira-Neto J.R.C."/>
            <person name="da Silva M.D."/>
            <person name="Binneck E."/>
            <person name="de Melo N.F."/>
            <person name="da Silva R.H."/>
            <person name="de Melo A.L.T.M."/>
            <person name="Pandolfi V."/>
            <person name="Bustamante F.O."/>
            <person name="Brasileiro-Vidal A.C."/>
            <person name="Benko-Iseppon A.M."/>
        </authorList>
    </citation>
    <scope>NUCLEOTIDE SEQUENCE [LARGE SCALE GENOMIC DNA]</scope>
    <source>
        <tissue evidence="2">Leaves</tissue>
    </source>
</reference>
<sequence>MQVGLETALVAKMKAEEELLAIQEQFDVLKTERDSALVYLPLKEKVDTLSDQISLKEVECQSVLERVSRLEKDSKALQGELKSCRSSLEREQNRADAAEKRAEELSSSLQTSQFDLGASTEMSTYWCTEWKKLATDAQEMCVDFSAITLRSRWDPKGRRVYVPEEAFGDDSGKAEVPLEVGLGQQSGGTEVNLQPEVTEQVPQPEAGGVVDGGGECLT</sequence>
<accession>A0ABU6TUD2</accession>
<evidence type="ECO:0000313" key="3">
    <source>
        <dbReference type="Proteomes" id="UP001341840"/>
    </source>
</evidence>
<name>A0ABU6TUD2_9FABA</name>
<proteinExistence type="predicted"/>
<gene>
    <name evidence="2" type="ORF">PIB30_083376</name>
</gene>